<dbReference type="GO" id="GO:0000105">
    <property type="term" value="P:L-histidine biosynthetic process"/>
    <property type="evidence" value="ECO:0007669"/>
    <property type="project" value="UniProtKB-UniRule"/>
</dbReference>
<dbReference type="GO" id="GO:0046872">
    <property type="term" value="F:metal ion binding"/>
    <property type="evidence" value="ECO:0007669"/>
    <property type="project" value="UniProtKB-KW"/>
</dbReference>
<dbReference type="GO" id="GO:0008934">
    <property type="term" value="F:inositol monophosphate 1-phosphatase activity"/>
    <property type="evidence" value="ECO:0007669"/>
    <property type="project" value="TreeGrafter"/>
</dbReference>
<dbReference type="EMBL" id="SMSI01000003">
    <property type="protein sequence ID" value="TDH35070.1"/>
    <property type="molecule type" value="Genomic_DNA"/>
</dbReference>
<evidence type="ECO:0000256" key="10">
    <source>
        <dbReference type="ARBA" id="ARBA00049158"/>
    </source>
</evidence>
<evidence type="ECO:0000313" key="13">
    <source>
        <dbReference type="EMBL" id="TDH35070.1"/>
    </source>
</evidence>
<dbReference type="EC" id="3.1.3.15" evidence="4 11"/>
<keyword evidence="7 13" id="KW-0378">Hydrolase</keyword>
<dbReference type="AlphaFoldDB" id="A0A4R5PJS7"/>
<dbReference type="Gene3D" id="3.30.540.10">
    <property type="entry name" value="Fructose-1,6-Bisphosphatase, subunit A, domain 1"/>
    <property type="match status" value="1"/>
</dbReference>
<dbReference type="Proteomes" id="UP000295131">
    <property type="component" value="Unassembled WGS sequence"/>
</dbReference>
<dbReference type="FunFam" id="3.30.540.10:FF:000030">
    <property type="entry name" value="Inositol monophosphatase"/>
    <property type="match status" value="1"/>
</dbReference>
<comment type="pathway">
    <text evidence="2">Amino-acid biosynthesis; L-histidine biosynthesis; L-histidine from 5-phospho-alpha-D-ribose 1-diphosphate: step 8/9.</text>
</comment>
<feature type="binding site" evidence="12">
    <location>
        <position position="83"/>
    </location>
    <ligand>
        <name>Mg(2+)</name>
        <dbReference type="ChEBI" id="CHEBI:18420"/>
        <label>1</label>
        <note>catalytic</note>
    </ligand>
</feature>
<keyword evidence="5" id="KW-0028">Amino-acid biosynthesis</keyword>
<evidence type="ECO:0000256" key="9">
    <source>
        <dbReference type="ARBA" id="ARBA00023102"/>
    </source>
</evidence>
<evidence type="ECO:0000256" key="6">
    <source>
        <dbReference type="ARBA" id="ARBA00022723"/>
    </source>
</evidence>
<keyword evidence="6 12" id="KW-0479">Metal-binding</keyword>
<dbReference type="InterPro" id="IPR020583">
    <property type="entry name" value="Inositol_monoP_metal-BS"/>
</dbReference>
<evidence type="ECO:0000256" key="5">
    <source>
        <dbReference type="ARBA" id="ARBA00022605"/>
    </source>
</evidence>
<keyword evidence="9" id="KW-0368">Histidine biosynthesis</keyword>
<dbReference type="UniPathway" id="UPA00031">
    <property type="reaction ID" value="UER00013"/>
</dbReference>
<dbReference type="PANTHER" id="PTHR20854:SF4">
    <property type="entry name" value="INOSITOL-1-MONOPHOSPHATASE-RELATED"/>
    <property type="match status" value="1"/>
</dbReference>
<dbReference type="PANTHER" id="PTHR20854">
    <property type="entry name" value="INOSITOL MONOPHOSPHATASE"/>
    <property type="match status" value="1"/>
</dbReference>
<dbReference type="OrthoDB" id="9785695at2"/>
<dbReference type="GO" id="GO:0006020">
    <property type="term" value="P:inositol metabolic process"/>
    <property type="evidence" value="ECO:0007669"/>
    <property type="project" value="TreeGrafter"/>
</dbReference>
<comment type="similarity">
    <text evidence="3">Belongs to the inositol monophosphatase superfamily.</text>
</comment>
<protein>
    <recommendedName>
        <fullName evidence="4 11">Histidinol-phosphatase</fullName>
        <ecNumber evidence="4 11">3.1.3.15</ecNumber>
    </recommendedName>
</protein>
<dbReference type="InterPro" id="IPR011809">
    <property type="entry name" value="His_9_proposed"/>
</dbReference>
<dbReference type="NCBIfam" id="TIGR02067">
    <property type="entry name" value="his_9_HisN"/>
    <property type="match status" value="1"/>
</dbReference>
<accession>A0A4R5PJS7</accession>
<evidence type="ECO:0000313" key="14">
    <source>
        <dbReference type="Proteomes" id="UP000295131"/>
    </source>
</evidence>
<comment type="catalytic activity">
    <reaction evidence="10">
        <text>L-histidinol phosphate + H2O = L-histidinol + phosphate</text>
        <dbReference type="Rhea" id="RHEA:14465"/>
        <dbReference type="ChEBI" id="CHEBI:15377"/>
        <dbReference type="ChEBI" id="CHEBI:43474"/>
        <dbReference type="ChEBI" id="CHEBI:57699"/>
        <dbReference type="ChEBI" id="CHEBI:57980"/>
        <dbReference type="EC" id="3.1.3.15"/>
    </reaction>
</comment>
<dbReference type="InterPro" id="IPR000760">
    <property type="entry name" value="Inositol_monophosphatase-like"/>
</dbReference>
<dbReference type="GO" id="GO:0004401">
    <property type="term" value="F:histidinol-phosphatase activity"/>
    <property type="evidence" value="ECO:0007669"/>
    <property type="project" value="UniProtKB-UniRule"/>
</dbReference>
<evidence type="ECO:0000256" key="1">
    <source>
        <dbReference type="ARBA" id="ARBA00001946"/>
    </source>
</evidence>
<evidence type="ECO:0000256" key="12">
    <source>
        <dbReference type="PIRSR" id="PIRSR600760-2"/>
    </source>
</evidence>
<dbReference type="PRINTS" id="PR00377">
    <property type="entry name" value="IMPHPHTASES"/>
</dbReference>
<comment type="caution">
    <text evidence="13">The sequence shown here is derived from an EMBL/GenBank/DDBJ whole genome shotgun (WGS) entry which is preliminary data.</text>
</comment>
<proteinExistence type="inferred from homology"/>
<evidence type="ECO:0000256" key="11">
    <source>
        <dbReference type="NCBIfam" id="TIGR02067"/>
    </source>
</evidence>
<evidence type="ECO:0000256" key="3">
    <source>
        <dbReference type="ARBA" id="ARBA00009759"/>
    </source>
</evidence>
<evidence type="ECO:0000256" key="4">
    <source>
        <dbReference type="ARBA" id="ARBA00013085"/>
    </source>
</evidence>
<comment type="cofactor">
    <cofactor evidence="1 12">
        <name>Mg(2+)</name>
        <dbReference type="ChEBI" id="CHEBI:18420"/>
    </cofactor>
</comment>
<reference evidence="13 14" key="1">
    <citation type="journal article" date="2013" name="Int. J. Syst. Evol. Microbiol.">
        <title>Hoeflea suaedae sp. nov., an endophytic bacterium isolated from the root of the halophyte Suaeda maritima.</title>
        <authorList>
            <person name="Chung E.J."/>
            <person name="Park J.A."/>
            <person name="Pramanik P."/>
            <person name="Bibi F."/>
            <person name="Jeon C.O."/>
            <person name="Chung Y.R."/>
        </authorList>
    </citation>
    <scope>NUCLEOTIDE SEQUENCE [LARGE SCALE GENOMIC DNA]</scope>
    <source>
        <strain evidence="13 14">YC6898</strain>
    </source>
</reference>
<evidence type="ECO:0000256" key="7">
    <source>
        <dbReference type="ARBA" id="ARBA00022801"/>
    </source>
</evidence>
<dbReference type="Pfam" id="PF00459">
    <property type="entry name" value="Inositol_P"/>
    <property type="match status" value="1"/>
</dbReference>
<feature type="binding site" evidence="12">
    <location>
        <position position="67"/>
    </location>
    <ligand>
        <name>Mg(2+)</name>
        <dbReference type="ChEBI" id="CHEBI:18420"/>
        <label>1</label>
        <note>catalytic</note>
    </ligand>
</feature>
<keyword evidence="14" id="KW-1185">Reference proteome</keyword>
<name>A0A4R5PJS7_9HYPH</name>
<dbReference type="Gene3D" id="3.40.190.80">
    <property type="match status" value="1"/>
</dbReference>
<dbReference type="CDD" id="cd01641">
    <property type="entry name" value="Bacterial_IMPase_like_1"/>
    <property type="match status" value="1"/>
</dbReference>
<dbReference type="RefSeq" id="WP_133285355.1">
    <property type="nucleotide sequence ID" value="NZ_SMSI01000003.1"/>
</dbReference>
<dbReference type="SUPFAM" id="SSF56655">
    <property type="entry name" value="Carbohydrate phosphatase"/>
    <property type="match status" value="1"/>
</dbReference>
<keyword evidence="8 12" id="KW-0460">Magnesium</keyword>
<evidence type="ECO:0000256" key="2">
    <source>
        <dbReference type="ARBA" id="ARBA00004970"/>
    </source>
</evidence>
<sequence length="260" mass="28212">MLPDLDFLDELAEASARETLPRFRMGIDVDNKLAGDFDPVTEADRAAERAIRALINARYPDHGILGEEYGAEGTDREFVWVIDPVDGTRAFISGLPVWGTLVGLYRNGRAVMGLMDQPYIGDRYVGGPDGAFSRFRGGDRKPIATRKSVALEAATMMTTSPWLYGEADFPALRALEAATKLSRYGCDCYAFAMLAAGHIDICVESGLQAYDIAGLIAPIEQAGGIVTDWRGGRPEQGGNVIACGSRELHAEALDLINRPR</sequence>
<feature type="binding site" evidence="12">
    <location>
        <position position="86"/>
    </location>
    <ligand>
        <name>Mg(2+)</name>
        <dbReference type="ChEBI" id="CHEBI:18420"/>
        <label>1</label>
        <note>catalytic</note>
    </ligand>
</feature>
<dbReference type="GO" id="GO:0007165">
    <property type="term" value="P:signal transduction"/>
    <property type="evidence" value="ECO:0007669"/>
    <property type="project" value="TreeGrafter"/>
</dbReference>
<gene>
    <name evidence="13" type="primary">hisN</name>
    <name evidence="13" type="ORF">E2A64_15260</name>
</gene>
<evidence type="ECO:0000256" key="8">
    <source>
        <dbReference type="ARBA" id="ARBA00022842"/>
    </source>
</evidence>
<organism evidence="13 14">
    <name type="scientific">Pseudohoeflea suaedae</name>
    <dbReference type="NCBI Taxonomy" id="877384"/>
    <lineage>
        <taxon>Bacteria</taxon>
        <taxon>Pseudomonadati</taxon>
        <taxon>Pseudomonadota</taxon>
        <taxon>Alphaproteobacteria</taxon>
        <taxon>Hyphomicrobiales</taxon>
        <taxon>Rhizobiaceae</taxon>
        <taxon>Pseudohoeflea</taxon>
    </lineage>
</organism>
<feature type="binding site" evidence="12">
    <location>
        <position position="211"/>
    </location>
    <ligand>
        <name>Mg(2+)</name>
        <dbReference type="ChEBI" id="CHEBI:18420"/>
        <label>1</label>
        <note>catalytic</note>
    </ligand>
</feature>
<dbReference type="PROSITE" id="PS00629">
    <property type="entry name" value="IMP_1"/>
    <property type="match status" value="1"/>
</dbReference>